<dbReference type="InterPro" id="IPR045069">
    <property type="entry name" value="MATE_euk"/>
</dbReference>
<proteinExistence type="inferred from homology"/>
<evidence type="ECO:0000256" key="1">
    <source>
        <dbReference type="ARBA" id="ARBA00004141"/>
    </source>
</evidence>
<sequence>MDRTLNLAMTHENEALLPRADNPQTWRYVSNEFLLLFKSSIPVILAYALQNSLQTLSIIIVGRSSPENLAVAAFSYMFALATAWLVALGGSTALDTLGSAAFTGSSNPHELGILLQRTLIVLTALYIPIAILWTFSRPVFLLLGQDAEISYQSSRFLQHLIPGGLGYIFFETMKKYLQAQGIMRPGIYVLLVTSPVNIGLNILFTQHFGLIGAPVATGISYWLSLLLLVIYARHACLKSWGGFSIQAFQNITPTLRLALLGIIHVGSEYWAFEIVALVAGQLGTLSLEAQSVIMTADQIINTIPFGVGIVTSARVGNLLGSRSAIGARRTANTGVCLSMVLGSILLVILLAVKDHFAKIFNDDEDVVRLTAQVLPAVAIFQIADGLNASCGGILRGMGRQHIGAAINIVSYYFCALPFGIYLAYHGWGLQGLWWGNCLALYIAGFVQWLIVAFSDWNKQVDKAIARLEYADQDVS</sequence>
<protein>
    <recommendedName>
        <fullName evidence="9">MATE efflux family protein</fullName>
    </recommendedName>
</protein>
<organism evidence="7 8">
    <name type="scientific">Gomphillus americanus</name>
    <dbReference type="NCBI Taxonomy" id="1940652"/>
    <lineage>
        <taxon>Eukaryota</taxon>
        <taxon>Fungi</taxon>
        <taxon>Dikarya</taxon>
        <taxon>Ascomycota</taxon>
        <taxon>Pezizomycotina</taxon>
        <taxon>Lecanoromycetes</taxon>
        <taxon>OSLEUM clade</taxon>
        <taxon>Ostropomycetidae</taxon>
        <taxon>Ostropales</taxon>
        <taxon>Graphidaceae</taxon>
        <taxon>Gomphilloideae</taxon>
        <taxon>Gomphillus</taxon>
    </lineage>
</organism>
<dbReference type="CDD" id="cd13132">
    <property type="entry name" value="MATE_eukaryotic"/>
    <property type="match status" value="1"/>
</dbReference>
<keyword evidence="4 6" id="KW-1133">Transmembrane helix</keyword>
<feature type="transmembrane region" description="Helical" evidence="6">
    <location>
        <begin position="331"/>
        <end position="352"/>
    </location>
</feature>
<feature type="transmembrane region" description="Helical" evidence="6">
    <location>
        <begin position="406"/>
        <end position="427"/>
    </location>
</feature>
<name>A0A8H3EG70_9LECA</name>
<evidence type="ECO:0000256" key="4">
    <source>
        <dbReference type="ARBA" id="ARBA00022989"/>
    </source>
</evidence>
<dbReference type="Proteomes" id="UP000664169">
    <property type="component" value="Unassembled WGS sequence"/>
</dbReference>
<feature type="transmembrane region" description="Helical" evidence="6">
    <location>
        <begin position="372"/>
        <end position="394"/>
    </location>
</feature>
<evidence type="ECO:0000256" key="2">
    <source>
        <dbReference type="ARBA" id="ARBA00010199"/>
    </source>
</evidence>
<dbReference type="AlphaFoldDB" id="A0A8H3EG70"/>
<dbReference type="GO" id="GO:0015297">
    <property type="term" value="F:antiporter activity"/>
    <property type="evidence" value="ECO:0007669"/>
    <property type="project" value="InterPro"/>
</dbReference>
<feature type="transmembrane region" description="Helical" evidence="6">
    <location>
        <begin position="69"/>
        <end position="94"/>
    </location>
</feature>
<feature type="transmembrane region" description="Helical" evidence="6">
    <location>
        <begin position="114"/>
        <end position="136"/>
    </location>
</feature>
<dbReference type="GO" id="GO:0042910">
    <property type="term" value="F:xenobiotic transmembrane transporter activity"/>
    <property type="evidence" value="ECO:0007669"/>
    <property type="project" value="InterPro"/>
</dbReference>
<dbReference type="NCBIfam" id="TIGR00797">
    <property type="entry name" value="matE"/>
    <property type="match status" value="1"/>
</dbReference>
<reference evidence="7" key="1">
    <citation type="submission" date="2021-03" db="EMBL/GenBank/DDBJ databases">
        <authorList>
            <person name="Tagirdzhanova G."/>
        </authorList>
    </citation>
    <scope>NUCLEOTIDE SEQUENCE</scope>
</reference>
<keyword evidence="3 6" id="KW-0812">Transmembrane</keyword>
<dbReference type="InterPro" id="IPR002528">
    <property type="entry name" value="MATE_fam"/>
</dbReference>
<gene>
    <name evidence="7" type="ORF">GOMPHAMPRED_004802</name>
</gene>
<evidence type="ECO:0008006" key="9">
    <source>
        <dbReference type="Google" id="ProtNLM"/>
    </source>
</evidence>
<evidence type="ECO:0000256" key="5">
    <source>
        <dbReference type="ARBA" id="ARBA00023136"/>
    </source>
</evidence>
<evidence type="ECO:0000313" key="7">
    <source>
        <dbReference type="EMBL" id="CAF9906596.1"/>
    </source>
</evidence>
<keyword evidence="8" id="KW-1185">Reference proteome</keyword>
<dbReference type="OrthoDB" id="2126698at2759"/>
<feature type="transmembrane region" description="Helical" evidence="6">
    <location>
        <begin position="185"/>
        <end position="204"/>
    </location>
</feature>
<feature type="transmembrane region" description="Helical" evidence="6">
    <location>
        <begin position="210"/>
        <end position="231"/>
    </location>
</feature>
<accession>A0A8H3EG70</accession>
<dbReference type="Pfam" id="PF01554">
    <property type="entry name" value="MatE"/>
    <property type="match status" value="2"/>
</dbReference>
<dbReference type="EMBL" id="CAJPDQ010000003">
    <property type="protein sequence ID" value="CAF9906596.1"/>
    <property type="molecule type" value="Genomic_DNA"/>
</dbReference>
<dbReference type="GO" id="GO:1990961">
    <property type="term" value="P:xenobiotic detoxification by transmembrane export across the plasma membrane"/>
    <property type="evidence" value="ECO:0007669"/>
    <property type="project" value="InterPro"/>
</dbReference>
<comment type="similarity">
    <text evidence="2">Belongs to the multi antimicrobial extrusion (MATE) (TC 2.A.66.1) family.</text>
</comment>
<comment type="subcellular location">
    <subcellularLocation>
        <location evidence="1">Membrane</location>
        <topology evidence="1">Multi-pass membrane protein</topology>
    </subcellularLocation>
</comment>
<dbReference type="GO" id="GO:0016020">
    <property type="term" value="C:membrane"/>
    <property type="evidence" value="ECO:0007669"/>
    <property type="project" value="UniProtKB-SubCell"/>
</dbReference>
<evidence type="ECO:0000313" key="8">
    <source>
        <dbReference type="Proteomes" id="UP000664169"/>
    </source>
</evidence>
<dbReference type="PANTHER" id="PTHR11206">
    <property type="entry name" value="MULTIDRUG RESISTANCE PROTEIN"/>
    <property type="match status" value="1"/>
</dbReference>
<evidence type="ECO:0000256" key="3">
    <source>
        <dbReference type="ARBA" id="ARBA00022692"/>
    </source>
</evidence>
<evidence type="ECO:0000256" key="6">
    <source>
        <dbReference type="SAM" id="Phobius"/>
    </source>
</evidence>
<keyword evidence="5 6" id="KW-0472">Membrane</keyword>
<comment type="caution">
    <text evidence="7">The sequence shown here is derived from an EMBL/GenBank/DDBJ whole genome shotgun (WGS) entry which is preliminary data.</text>
</comment>
<feature type="transmembrane region" description="Helical" evidence="6">
    <location>
        <begin position="433"/>
        <end position="453"/>
    </location>
</feature>